<dbReference type="RefSeq" id="WP_116541151.1">
    <property type="nucleotide sequence ID" value="NZ_JAAMQE010000001.1"/>
</dbReference>
<reference evidence="1" key="2">
    <citation type="submission" date="2020-11" db="EMBL/GenBank/DDBJ databases">
        <authorList>
            <consortium name="NCBI Pathogen Detection Project"/>
        </authorList>
    </citation>
    <scope>NUCLEOTIDE SEQUENCE</scope>
    <source>
        <strain evidence="1">YDC697-2</strain>
    </source>
</reference>
<accession>A0A8H9TVM8</accession>
<protein>
    <submittedName>
        <fullName evidence="1">DUF4339 domain-containing protein</fullName>
    </submittedName>
</protein>
<dbReference type="EMBL" id="DACSDU010000007">
    <property type="protein sequence ID" value="HAT1585867.1"/>
    <property type="molecule type" value="Genomic_DNA"/>
</dbReference>
<comment type="caution">
    <text evidence="1">The sequence shown here is derived from an EMBL/GenBank/DDBJ whole genome shotgun (WGS) entry which is preliminary data.</text>
</comment>
<name>A0A8H9TVM8_9ENTR</name>
<organism evidence="1">
    <name type="scientific">Citrobacter farmeri</name>
    <dbReference type="NCBI Taxonomy" id="67824"/>
    <lineage>
        <taxon>Bacteria</taxon>
        <taxon>Pseudomonadati</taxon>
        <taxon>Pseudomonadota</taxon>
        <taxon>Gammaproteobacteria</taxon>
        <taxon>Enterobacterales</taxon>
        <taxon>Enterobacteriaceae</taxon>
        <taxon>Citrobacter</taxon>
    </lineage>
</organism>
<sequence length="35" mass="3966">MTWHYEKNGIRYGNMTKDDLIGLILRGEANATALV</sequence>
<dbReference type="AlphaFoldDB" id="A0A8H9TVM8"/>
<evidence type="ECO:0000313" key="1">
    <source>
        <dbReference type="EMBL" id="HAT1585867.1"/>
    </source>
</evidence>
<dbReference type="Proteomes" id="UP000864563">
    <property type="component" value="Unassembled WGS sequence"/>
</dbReference>
<gene>
    <name evidence="1" type="ORF">I8Y00_002209</name>
</gene>
<proteinExistence type="predicted"/>
<reference evidence="1" key="1">
    <citation type="journal article" date="2018" name="Genome Biol.">
        <title>SKESA: strategic k-mer extension for scrupulous assemblies.</title>
        <authorList>
            <person name="Souvorov A."/>
            <person name="Agarwala R."/>
            <person name="Lipman D.J."/>
        </authorList>
    </citation>
    <scope>NUCLEOTIDE SEQUENCE</scope>
    <source>
        <strain evidence="1">YDC697-2</strain>
    </source>
</reference>